<dbReference type="Proteomes" id="UP001500571">
    <property type="component" value="Unassembled WGS sequence"/>
</dbReference>
<keyword evidence="4" id="KW-0503">Monooxygenase</keyword>
<dbReference type="SUPFAM" id="SSF51679">
    <property type="entry name" value="Bacterial luciferase-like"/>
    <property type="match status" value="1"/>
</dbReference>
<dbReference type="NCBIfam" id="TIGR03860">
    <property type="entry name" value="FMN_nitrolo"/>
    <property type="match status" value="1"/>
</dbReference>
<keyword evidence="8" id="KW-1185">Reference proteome</keyword>
<dbReference type="InterPro" id="IPR051260">
    <property type="entry name" value="Diverse_substr_monoxygenases"/>
</dbReference>
<dbReference type="RefSeq" id="WP_344041722.1">
    <property type="nucleotide sequence ID" value="NZ_BAAAPB010000001.1"/>
</dbReference>
<comment type="caution">
    <text evidence="7">The sequence shown here is derived from an EMBL/GenBank/DDBJ whole genome shotgun (WGS) entry which is preliminary data.</text>
</comment>
<accession>A0ABN2Q965</accession>
<evidence type="ECO:0000256" key="4">
    <source>
        <dbReference type="ARBA" id="ARBA00023033"/>
    </source>
</evidence>
<dbReference type="CDD" id="cd01095">
    <property type="entry name" value="Nitrilotriacetate_monoxgenase"/>
    <property type="match status" value="1"/>
</dbReference>
<keyword evidence="2" id="KW-0288">FMN</keyword>
<evidence type="ECO:0000256" key="3">
    <source>
        <dbReference type="ARBA" id="ARBA00023002"/>
    </source>
</evidence>
<keyword evidence="3" id="KW-0560">Oxidoreductase</keyword>
<sequence length="453" mass="49291">MTKQLVLNAFLMSTGHHEASWRLPEIDPFVEADVEYFQDLARLAERGRLDSVFFADGPGLWGPIEGVARRPPQVLEPTLLLAAMAVATERIGLIATATTTFDEPFNTARRFLTLDRISHGRAGWNVVTTADTSAGLNFGYAGNPTHAERYARAEEYLEVVLGLWGGWEEGATVGDKAAGVHTDPARVHALDHTGAHFRVRGPLNVGRSEQGHPVVVQAGSSPAGIELAAAYAEAVFTAQRTVEEGRDFYRRLKAATVAAGRDPDHLKILPGIVPILGGTVAEARAKERQLEELIILDHPLRQLAADIGIPADRIDLDGPLPTNIRPVEEIEGNRSRYELVVDFARRERLTVRQILQKLGGGRGHRTFVGTPEQVADDLELWFTTDAADGFNVMPAVLPSGLEEFVDGVVPLLQRRGLFREEYAGDTLRDHYGLPVPPSLAARAAASDRALVGA</sequence>
<dbReference type="PANTHER" id="PTHR30011:SF16">
    <property type="entry name" value="C2H2 FINGER DOMAIN TRANSCRIPTION FACTOR (EUROFUNG)-RELATED"/>
    <property type="match status" value="1"/>
</dbReference>
<name>A0ABN2Q965_9ACTN</name>
<dbReference type="InterPro" id="IPR036661">
    <property type="entry name" value="Luciferase-like_sf"/>
</dbReference>
<proteinExistence type="inferred from homology"/>
<evidence type="ECO:0000313" key="8">
    <source>
        <dbReference type="Proteomes" id="UP001500571"/>
    </source>
</evidence>
<reference evidence="7 8" key="1">
    <citation type="journal article" date="2019" name="Int. J. Syst. Evol. Microbiol.">
        <title>The Global Catalogue of Microorganisms (GCM) 10K type strain sequencing project: providing services to taxonomists for standard genome sequencing and annotation.</title>
        <authorList>
            <consortium name="The Broad Institute Genomics Platform"/>
            <consortium name="The Broad Institute Genome Sequencing Center for Infectious Disease"/>
            <person name="Wu L."/>
            <person name="Ma J."/>
        </authorList>
    </citation>
    <scope>NUCLEOTIDE SEQUENCE [LARGE SCALE GENOMIC DNA]</scope>
    <source>
        <strain evidence="7 8">JCM 15309</strain>
    </source>
</reference>
<dbReference type="EMBL" id="BAAAPB010000001">
    <property type="protein sequence ID" value="GAA1947453.1"/>
    <property type="molecule type" value="Genomic_DNA"/>
</dbReference>
<evidence type="ECO:0000313" key="7">
    <source>
        <dbReference type="EMBL" id="GAA1947453.1"/>
    </source>
</evidence>
<dbReference type="PIRSF" id="PIRSF000337">
    <property type="entry name" value="NTA_MOA"/>
    <property type="match status" value="1"/>
</dbReference>
<gene>
    <name evidence="7" type="ORF">GCM10009798_03190</name>
</gene>
<organism evidence="7 8">
    <name type="scientific">Nocardioides panacihumi</name>
    <dbReference type="NCBI Taxonomy" id="400774"/>
    <lineage>
        <taxon>Bacteria</taxon>
        <taxon>Bacillati</taxon>
        <taxon>Actinomycetota</taxon>
        <taxon>Actinomycetes</taxon>
        <taxon>Propionibacteriales</taxon>
        <taxon>Nocardioidaceae</taxon>
        <taxon>Nocardioides</taxon>
    </lineage>
</organism>
<evidence type="ECO:0000259" key="6">
    <source>
        <dbReference type="Pfam" id="PF00296"/>
    </source>
</evidence>
<dbReference type="Gene3D" id="3.20.20.30">
    <property type="entry name" value="Luciferase-like domain"/>
    <property type="match status" value="1"/>
</dbReference>
<evidence type="ECO:0000256" key="2">
    <source>
        <dbReference type="ARBA" id="ARBA00022643"/>
    </source>
</evidence>
<keyword evidence="1" id="KW-0285">Flavoprotein</keyword>
<dbReference type="InterPro" id="IPR011251">
    <property type="entry name" value="Luciferase-like_dom"/>
</dbReference>
<feature type="domain" description="Luciferase-like" evidence="6">
    <location>
        <begin position="26"/>
        <end position="379"/>
    </location>
</feature>
<evidence type="ECO:0000256" key="1">
    <source>
        <dbReference type="ARBA" id="ARBA00022630"/>
    </source>
</evidence>
<dbReference type="InterPro" id="IPR016215">
    <property type="entry name" value="NTA_MOA"/>
</dbReference>
<evidence type="ECO:0000256" key="5">
    <source>
        <dbReference type="ARBA" id="ARBA00033748"/>
    </source>
</evidence>
<protein>
    <submittedName>
        <fullName evidence="7">LLM class flavin-dependent oxidoreductase</fullName>
    </submittedName>
</protein>
<dbReference type="Pfam" id="PF00296">
    <property type="entry name" value="Bac_luciferase"/>
    <property type="match status" value="1"/>
</dbReference>
<dbReference type="PANTHER" id="PTHR30011">
    <property type="entry name" value="ALKANESULFONATE MONOOXYGENASE-RELATED"/>
    <property type="match status" value="1"/>
</dbReference>
<comment type="similarity">
    <text evidence="5">Belongs to the NtaA/SnaA/DszA monooxygenase family.</text>
</comment>